<name>A0A316YM49_9BASI</name>
<dbReference type="Gene3D" id="3.60.15.10">
    <property type="entry name" value="Ribonuclease Z/Hydroxyacylglutathione hydrolase-like"/>
    <property type="match status" value="1"/>
</dbReference>
<dbReference type="Proteomes" id="UP000245768">
    <property type="component" value="Unassembled WGS sequence"/>
</dbReference>
<organism evidence="1 2">
    <name type="scientific">Acaromyces ingoldii</name>
    <dbReference type="NCBI Taxonomy" id="215250"/>
    <lineage>
        <taxon>Eukaryota</taxon>
        <taxon>Fungi</taxon>
        <taxon>Dikarya</taxon>
        <taxon>Basidiomycota</taxon>
        <taxon>Ustilaginomycotina</taxon>
        <taxon>Exobasidiomycetes</taxon>
        <taxon>Exobasidiales</taxon>
        <taxon>Cryptobasidiaceae</taxon>
        <taxon>Acaromyces</taxon>
    </lineage>
</organism>
<evidence type="ECO:0000313" key="1">
    <source>
        <dbReference type="EMBL" id="PWN88815.1"/>
    </source>
</evidence>
<dbReference type="PANTHER" id="PTHR36839">
    <property type="entry name" value="METALLO-BETA-LACTAMASE FAMILY PROTEIN (AFU_ORTHOLOGUE AFUA_5G12770)"/>
    <property type="match status" value="1"/>
</dbReference>
<protein>
    <recommendedName>
        <fullName evidence="3">Metallo-beta-lactamase domain-containing protein</fullName>
    </recommendedName>
</protein>
<sequence>MAYFNLDIGSKAGAAHSTARSLALLSSRLGEAAAVELELPLCATCSAQTSYSGKDLDLKASDSAYKCPICLDPRQYIGVHGQKWTTLRSLIENAEKPLYNDFHELLDGSLWTFKTRPAFGIGQRAFLLKDRRFDGLVMWDCVAYLDDDTLKAIDRLSDGKGITHMIVSHPHYYSTTATWLAAFPSMTLWLAKEDFHDWYPRRELVQGVGGDGLAGRIKLVDAEQTAVGPGGHVKILLLGGHFPGSLVLLWNDILFIADTIQVVPSGLYKSDQPQRPDVASVTFLWSYPNQIPLSAAEIRRVCAPLENVSFDKAFGAFEGFDIWGHAKEKILQSRDIFCRRLATQ</sequence>
<keyword evidence="2" id="KW-1185">Reference proteome</keyword>
<dbReference type="RefSeq" id="XP_025376013.1">
    <property type="nucleotide sequence ID" value="XM_025522543.1"/>
</dbReference>
<dbReference type="PANTHER" id="PTHR36839:SF1">
    <property type="entry name" value="METALLO-BETA-LACTAMASE FAMILY PROTEIN (AFU_ORTHOLOGUE AFUA_5G12770)"/>
    <property type="match status" value="1"/>
</dbReference>
<gene>
    <name evidence="1" type="ORF">FA10DRAFT_268949</name>
</gene>
<dbReference type="SUPFAM" id="SSF56281">
    <property type="entry name" value="Metallo-hydrolase/oxidoreductase"/>
    <property type="match status" value="1"/>
</dbReference>
<dbReference type="InterPro" id="IPR036866">
    <property type="entry name" value="RibonucZ/Hydroxyglut_hydro"/>
</dbReference>
<evidence type="ECO:0000313" key="2">
    <source>
        <dbReference type="Proteomes" id="UP000245768"/>
    </source>
</evidence>
<reference evidence="1" key="1">
    <citation type="journal article" date="2018" name="Mol. Biol. Evol.">
        <title>Broad Genomic Sampling Reveals a Smut Pathogenic Ancestry of the Fungal Clade Ustilaginomycotina.</title>
        <authorList>
            <person name="Kijpornyongpan T."/>
            <person name="Mondo S.J."/>
            <person name="Barry K."/>
            <person name="Sandor L."/>
            <person name="Lee J."/>
            <person name="Lipzen A."/>
            <person name="Pangilinan J."/>
            <person name="LaButti K."/>
            <person name="Hainaut M."/>
            <person name="Henrissat B."/>
            <person name="Grigoriev I.V."/>
            <person name="Spatafora J.W."/>
            <person name="Aime M.C."/>
        </authorList>
    </citation>
    <scope>NUCLEOTIDE SEQUENCE [LARGE SCALE GENOMIC DNA]</scope>
    <source>
        <strain evidence="1">MCA 4198</strain>
    </source>
</reference>
<accession>A0A316YM49</accession>
<dbReference type="InParanoid" id="A0A316YM49"/>
<dbReference type="OrthoDB" id="17458at2759"/>
<evidence type="ECO:0008006" key="3">
    <source>
        <dbReference type="Google" id="ProtNLM"/>
    </source>
</evidence>
<dbReference type="AlphaFoldDB" id="A0A316YM49"/>
<proteinExistence type="predicted"/>
<dbReference type="EMBL" id="KZ819638">
    <property type="protein sequence ID" value="PWN88815.1"/>
    <property type="molecule type" value="Genomic_DNA"/>
</dbReference>
<dbReference type="GeneID" id="37044459"/>
<dbReference type="STRING" id="215250.A0A316YM49"/>